<dbReference type="OrthoDB" id="2241411at2759"/>
<gene>
    <name evidence="2" type="ORF">INT47_007652</name>
</gene>
<dbReference type="PROSITE" id="PS50918">
    <property type="entry name" value="WWE"/>
    <property type="match status" value="1"/>
</dbReference>
<dbReference type="Proteomes" id="UP000603453">
    <property type="component" value="Unassembled WGS sequence"/>
</dbReference>
<comment type="caution">
    <text evidence="2">The sequence shown here is derived from an EMBL/GenBank/DDBJ whole genome shotgun (WGS) entry which is preliminary data.</text>
</comment>
<accession>A0A8H7QQ52</accession>
<sequence length="125" mass="14933">MVTWFFENNQFANAWIPFDRSNQKKLEYVYRHHELLIKHIKDSSGSLQDSTSIKEIDQDEEDGSIHRFIKYDYNCLYIRLSDSHFEQEITLYPAMLLGSLPDRDILIVRAEMMDHNSNKNKYLDV</sequence>
<proteinExistence type="predicted"/>
<evidence type="ECO:0000313" key="3">
    <source>
        <dbReference type="Proteomes" id="UP000603453"/>
    </source>
</evidence>
<reference evidence="2" key="1">
    <citation type="submission" date="2020-12" db="EMBL/GenBank/DDBJ databases">
        <title>Metabolic potential, ecology and presence of endohyphal bacteria is reflected in genomic diversity of Mucoromycotina.</title>
        <authorList>
            <person name="Muszewska A."/>
            <person name="Okrasinska A."/>
            <person name="Steczkiewicz K."/>
            <person name="Drgas O."/>
            <person name="Orlowska M."/>
            <person name="Perlinska-Lenart U."/>
            <person name="Aleksandrzak-Piekarczyk T."/>
            <person name="Szatraj K."/>
            <person name="Zielenkiewicz U."/>
            <person name="Pilsyk S."/>
            <person name="Malc E."/>
            <person name="Mieczkowski P."/>
            <person name="Kruszewska J.S."/>
            <person name="Biernat P."/>
            <person name="Pawlowska J."/>
        </authorList>
    </citation>
    <scope>NUCLEOTIDE SEQUENCE</scope>
    <source>
        <strain evidence="2">WA0000017839</strain>
    </source>
</reference>
<dbReference type="AlphaFoldDB" id="A0A8H7QQ52"/>
<organism evidence="2 3">
    <name type="scientific">Mucor saturninus</name>
    <dbReference type="NCBI Taxonomy" id="64648"/>
    <lineage>
        <taxon>Eukaryota</taxon>
        <taxon>Fungi</taxon>
        <taxon>Fungi incertae sedis</taxon>
        <taxon>Mucoromycota</taxon>
        <taxon>Mucoromycotina</taxon>
        <taxon>Mucoromycetes</taxon>
        <taxon>Mucorales</taxon>
        <taxon>Mucorineae</taxon>
        <taxon>Mucoraceae</taxon>
        <taxon>Mucor</taxon>
    </lineage>
</organism>
<dbReference type="InterPro" id="IPR004170">
    <property type="entry name" value="WWE_dom"/>
</dbReference>
<protein>
    <recommendedName>
        <fullName evidence="1">WWE domain-containing protein</fullName>
    </recommendedName>
</protein>
<keyword evidence="3" id="KW-1185">Reference proteome</keyword>
<feature type="domain" description="WWE" evidence="1">
    <location>
        <begin position="1"/>
        <end position="71"/>
    </location>
</feature>
<dbReference type="EMBL" id="JAEPRD010000151">
    <property type="protein sequence ID" value="KAG2196225.1"/>
    <property type="molecule type" value="Genomic_DNA"/>
</dbReference>
<name>A0A8H7QQ52_9FUNG</name>
<evidence type="ECO:0000259" key="1">
    <source>
        <dbReference type="PROSITE" id="PS50918"/>
    </source>
</evidence>
<evidence type="ECO:0000313" key="2">
    <source>
        <dbReference type="EMBL" id="KAG2196225.1"/>
    </source>
</evidence>